<sequence>MSRPLLMLTCLLLGWTSLSFAHQPASSYILLQAQADEAGSKGSVLHLSWRVHVRDLATSVALDNNGDGAVNWLEVRQADARIRRFFQDSVRITAGSTVCSPSEPPPLALRTLYDGLYLSFDTPLDCIIAADAVIDVSASAFFTSDPLHRTIVSVSGPGWPSLQQVLASSEDEAEFETAADSATTADIFTTFIYQGIWHIAIGLDHILFVFALLLTVVLVKEGHSWRPARSNRAVFLQTLKLVTAFTVAHSITLSLSVLGLIQGSAVWVESIIALSVAVVALNNIRPILSDRLWAVTFIFGLIHGVGFASVLLDLGLPPEARGLALLAFNIGVECGQLLLVVLVLPLLLALRHWLPYRRWIMPVLSLMIALMAVYWIGERTGVMS</sequence>
<gene>
    <name evidence="3" type="ORF">GCM10022278_27870</name>
</gene>
<accession>A0ABP7PN50</accession>
<keyword evidence="1" id="KW-0472">Membrane</keyword>
<reference evidence="4" key="1">
    <citation type="journal article" date="2019" name="Int. J. Syst. Evol. Microbiol.">
        <title>The Global Catalogue of Microorganisms (GCM) 10K type strain sequencing project: providing services to taxonomists for standard genome sequencing and annotation.</title>
        <authorList>
            <consortium name="The Broad Institute Genomics Platform"/>
            <consortium name="The Broad Institute Genome Sequencing Center for Infectious Disease"/>
            <person name="Wu L."/>
            <person name="Ma J."/>
        </authorList>
    </citation>
    <scope>NUCLEOTIDE SEQUENCE [LARGE SCALE GENOMIC DNA]</scope>
    <source>
        <strain evidence="4">JCM 17555</strain>
    </source>
</reference>
<evidence type="ECO:0000313" key="4">
    <source>
        <dbReference type="Proteomes" id="UP001501337"/>
    </source>
</evidence>
<dbReference type="EMBL" id="BAABBO010000011">
    <property type="protein sequence ID" value="GAA3968490.1"/>
    <property type="molecule type" value="Genomic_DNA"/>
</dbReference>
<feature type="transmembrane region" description="Helical" evidence="1">
    <location>
        <begin position="292"/>
        <end position="312"/>
    </location>
</feature>
<feature type="transmembrane region" description="Helical" evidence="1">
    <location>
        <begin position="196"/>
        <end position="219"/>
    </location>
</feature>
<dbReference type="Proteomes" id="UP001501337">
    <property type="component" value="Unassembled WGS sequence"/>
</dbReference>
<feature type="transmembrane region" description="Helical" evidence="1">
    <location>
        <begin position="359"/>
        <end position="377"/>
    </location>
</feature>
<dbReference type="InterPro" id="IPR018247">
    <property type="entry name" value="EF_Hand_1_Ca_BS"/>
</dbReference>
<keyword evidence="1" id="KW-0812">Transmembrane</keyword>
<keyword evidence="2" id="KW-0732">Signal</keyword>
<feature type="transmembrane region" description="Helical" evidence="1">
    <location>
        <begin position="267"/>
        <end position="285"/>
    </location>
</feature>
<feature type="chain" id="PRO_5046375384" evidence="2">
    <location>
        <begin position="22"/>
        <end position="384"/>
    </location>
</feature>
<evidence type="ECO:0000313" key="3">
    <source>
        <dbReference type="EMBL" id="GAA3968490.1"/>
    </source>
</evidence>
<dbReference type="RefSeq" id="WP_344807377.1">
    <property type="nucleotide sequence ID" value="NZ_BAABBO010000011.1"/>
</dbReference>
<dbReference type="Pfam" id="PF13795">
    <property type="entry name" value="HupE_UreJ_2"/>
    <property type="match status" value="1"/>
</dbReference>
<dbReference type="PROSITE" id="PS00018">
    <property type="entry name" value="EF_HAND_1"/>
    <property type="match status" value="1"/>
</dbReference>
<feature type="transmembrane region" description="Helical" evidence="1">
    <location>
        <begin position="239"/>
        <end position="261"/>
    </location>
</feature>
<evidence type="ECO:0000256" key="1">
    <source>
        <dbReference type="SAM" id="Phobius"/>
    </source>
</evidence>
<protein>
    <submittedName>
        <fullName evidence="3">HupE/UreJ family protein</fullName>
    </submittedName>
</protein>
<dbReference type="InterPro" id="IPR032809">
    <property type="entry name" value="Put_HupE_UreJ"/>
</dbReference>
<name>A0ABP7PN50_9GAMM</name>
<feature type="signal peptide" evidence="2">
    <location>
        <begin position="1"/>
        <end position="21"/>
    </location>
</feature>
<comment type="caution">
    <text evidence="3">The sequence shown here is derived from an EMBL/GenBank/DDBJ whole genome shotgun (WGS) entry which is preliminary data.</text>
</comment>
<proteinExistence type="predicted"/>
<evidence type="ECO:0000256" key="2">
    <source>
        <dbReference type="SAM" id="SignalP"/>
    </source>
</evidence>
<organism evidence="3 4">
    <name type="scientific">Allohahella marinimesophila</name>
    <dbReference type="NCBI Taxonomy" id="1054972"/>
    <lineage>
        <taxon>Bacteria</taxon>
        <taxon>Pseudomonadati</taxon>
        <taxon>Pseudomonadota</taxon>
        <taxon>Gammaproteobacteria</taxon>
        <taxon>Oceanospirillales</taxon>
        <taxon>Hahellaceae</taxon>
        <taxon>Allohahella</taxon>
    </lineage>
</organism>
<keyword evidence="1" id="KW-1133">Transmembrane helix</keyword>
<keyword evidence="4" id="KW-1185">Reference proteome</keyword>
<feature type="transmembrane region" description="Helical" evidence="1">
    <location>
        <begin position="324"/>
        <end position="347"/>
    </location>
</feature>